<feature type="transmembrane region" description="Helical" evidence="5">
    <location>
        <begin position="69"/>
        <end position="91"/>
    </location>
</feature>
<dbReference type="PANTHER" id="PTHR28128">
    <property type="entry name" value="GOLGI APPARATUS MEMBRANE PROTEIN TVP15"/>
    <property type="match status" value="1"/>
</dbReference>
<protein>
    <recommendedName>
        <fullName evidence="8">COPI associated</fullName>
    </recommendedName>
</protein>
<dbReference type="PANTHER" id="PTHR28128:SF1">
    <property type="entry name" value="GOLGI APPARATUS MEMBRANE PROTEIN TVP15"/>
    <property type="match status" value="1"/>
</dbReference>
<evidence type="ECO:0000256" key="1">
    <source>
        <dbReference type="ARBA" id="ARBA00004141"/>
    </source>
</evidence>
<dbReference type="AlphaFoldDB" id="A0A1E3PKT6"/>
<evidence type="ECO:0000313" key="7">
    <source>
        <dbReference type="Proteomes" id="UP000095009"/>
    </source>
</evidence>
<feature type="transmembrane region" description="Helical" evidence="5">
    <location>
        <begin position="97"/>
        <end position="117"/>
    </location>
</feature>
<dbReference type="Pfam" id="PF08507">
    <property type="entry name" value="COPI_assoc"/>
    <property type="match status" value="1"/>
</dbReference>
<reference evidence="6 7" key="1">
    <citation type="journal article" date="2016" name="Proc. Natl. Acad. Sci. U.S.A.">
        <title>Comparative genomics of biotechnologically important yeasts.</title>
        <authorList>
            <person name="Riley R."/>
            <person name="Haridas S."/>
            <person name="Wolfe K.H."/>
            <person name="Lopes M.R."/>
            <person name="Hittinger C.T."/>
            <person name="Goeker M."/>
            <person name="Salamov A.A."/>
            <person name="Wisecaver J.H."/>
            <person name="Long T.M."/>
            <person name="Calvey C.H."/>
            <person name="Aerts A.L."/>
            <person name="Barry K.W."/>
            <person name="Choi C."/>
            <person name="Clum A."/>
            <person name="Coughlan A.Y."/>
            <person name="Deshpande S."/>
            <person name="Douglass A.P."/>
            <person name="Hanson S.J."/>
            <person name="Klenk H.-P."/>
            <person name="LaButti K.M."/>
            <person name="Lapidus A."/>
            <person name="Lindquist E.A."/>
            <person name="Lipzen A.M."/>
            <person name="Meier-Kolthoff J.P."/>
            <person name="Ohm R.A."/>
            <person name="Otillar R.P."/>
            <person name="Pangilinan J.L."/>
            <person name="Peng Y."/>
            <person name="Rokas A."/>
            <person name="Rosa C.A."/>
            <person name="Scheuner C."/>
            <person name="Sibirny A.A."/>
            <person name="Slot J.C."/>
            <person name="Stielow J.B."/>
            <person name="Sun H."/>
            <person name="Kurtzman C.P."/>
            <person name="Blackwell M."/>
            <person name="Grigoriev I.V."/>
            <person name="Jeffries T.W."/>
        </authorList>
    </citation>
    <scope>NUCLEOTIDE SEQUENCE [LARGE SCALE GENOMIC DNA]</scope>
    <source>
        <strain evidence="6 7">DSM 6958</strain>
    </source>
</reference>
<keyword evidence="3 5" id="KW-1133">Transmembrane helix</keyword>
<evidence type="ECO:0000256" key="3">
    <source>
        <dbReference type="ARBA" id="ARBA00022989"/>
    </source>
</evidence>
<feature type="transmembrane region" description="Helical" evidence="5">
    <location>
        <begin position="12"/>
        <end position="32"/>
    </location>
</feature>
<dbReference type="GO" id="GO:0000139">
    <property type="term" value="C:Golgi membrane"/>
    <property type="evidence" value="ECO:0007669"/>
    <property type="project" value="TreeGrafter"/>
</dbReference>
<dbReference type="Proteomes" id="UP000095009">
    <property type="component" value="Unassembled WGS sequence"/>
</dbReference>
<dbReference type="EMBL" id="KV454409">
    <property type="protein sequence ID" value="ODQ65910.1"/>
    <property type="molecule type" value="Genomic_DNA"/>
</dbReference>
<accession>A0A1E3PKT6</accession>
<dbReference type="InterPro" id="IPR013714">
    <property type="entry name" value="Golgi_TVP15"/>
</dbReference>
<evidence type="ECO:0008006" key="8">
    <source>
        <dbReference type="Google" id="ProtNLM"/>
    </source>
</evidence>
<gene>
    <name evidence="6" type="ORF">NADFUDRAFT_51186</name>
</gene>
<keyword evidence="4 5" id="KW-0472">Membrane</keyword>
<dbReference type="GO" id="GO:0016192">
    <property type="term" value="P:vesicle-mediated transport"/>
    <property type="evidence" value="ECO:0007669"/>
    <property type="project" value="TreeGrafter"/>
</dbReference>
<feature type="transmembrane region" description="Helical" evidence="5">
    <location>
        <begin position="38"/>
        <end position="57"/>
    </location>
</feature>
<evidence type="ECO:0000256" key="5">
    <source>
        <dbReference type="SAM" id="Phobius"/>
    </source>
</evidence>
<keyword evidence="7" id="KW-1185">Reference proteome</keyword>
<comment type="subcellular location">
    <subcellularLocation>
        <location evidence="1">Membrane</location>
        <topology evidence="1">Multi-pass membrane protein</topology>
    </subcellularLocation>
</comment>
<dbReference type="OrthoDB" id="423534at2759"/>
<evidence type="ECO:0000256" key="2">
    <source>
        <dbReference type="ARBA" id="ARBA00022692"/>
    </source>
</evidence>
<evidence type="ECO:0000256" key="4">
    <source>
        <dbReference type="ARBA" id="ARBA00023136"/>
    </source>
</evidence>
<evidence type="ECO:0000313" key="6">
    <source>
        <dbReference type="EMBL" id="ODQ65910.1"/>
    </source>
</evidence>
<keyword evidence="2 5" id="KW-0812">Transmembrane</keyword>
<organism evidence="6 7">
    <name type="scientific">Nadsonia fulvescens var. elongata DSM 6958</name>
    <dbReference type="NCBI Taxonomy" id="857566"/>
    <lineage>
        <taxon>Eukaryota</taxon>
        <taxon>Fungi</taxon>
        <taxon>Dikarya</taxon>
        <taxon>Ascomycota</taxon>
        <taxon>Saccharomycotina</taxon>
        <taxon>Dipodascomycetes</taxon>
        <taxon>Dipodascales</taxon>
        <taxon>Dipodascales incertae sedis</taxon>
        <taxon>Nadsonia</taxon>
    </lineage>
</organism>
<proteinExistence type="predicted"/>
<sequence length="142" mass="15431">MDWAGCDLTYIFKLSNIIVGACTALGGILSFFPISLSSLIISIYTILFAAIILALEIHPAPPITIQTYFSFLYSFLGRGVFYVFIGALLLLQDGPGYVLKAIASWLILAIGGVYAVLEFIPSVQKPENMVIDSLGFDDIETV</sequence>
<name>A0A1E3PKT6_9ASCO</name>